<dbReference type="FunFam" id="3.40.50.300:FF:001429">
    <property type="entry name" value="Torsin family protein C9orf167-like"/>
    <property type="match status" value="1"/>
</dbReference>
<keyword evidence="4" id="KW-0547">Nucleotide-binding</keyword>
<evidence type="ECO:0000256" key="5">
    <source>
        <dbReference type="ARBA" id="ARBA00022840"/>
    </source>
</evidence>
<evidence type="ECO:0000259" key="11">
    <source>
        <dbReference type="SMART" id="SM00382"/>
    </source>
</evidence>
<dbReference type="Pfam" id="PF06209">
    <property type="entry name" value="COBRA1"/>
    <property type="match status" value="1"/>
</dbReference>
<evidence type="ECO:0000256" key="7">
    <source>
        <dbReference type="ARBA" id="ARBA00023136"/>
    </source>
</evidence>
<keyword evidence="7" id="KW-0472">Membrane</keyword>
<dbReference type="PANTHER" id="PTHR13503">
    <property type="entry name" value="NEGATIVE ELONGATION FACTOR COMPLEX MEMBER B"/>
    <property type="match status" value="1"/>
</dbReference>
<dbReference type="GO" id="GO:0034244">
    <property type="term" value="P:negative regulation of transcription elongation by RNA polymerase II"/>
    <property type="evidence" value="ECO:0007669"/>
    <property type="project" value="TreeGrafter"/>
</dbReference>
<dbReference type="Proteomes" id="UP000710432">
    <property type="component" value="Unassembled WGS sequence"/>
</dbReference>
<evidence type="ECO:0000256" key="10">
    <source>
        <dbReference type="SAM" id="MobiDB-lite"/>
    </source>
</evidence>
<gene>
    <name evidence="12" type="ORF">LTLLF_171260</name>
</gene>
<comment type="caution">
    <text evidence="12">The sequence shown here is derived from an EMBL/GenBank/DDBJ whole genome shotgun (WGS) entry which is preliminary data.</text>
</comment>
<evidence type="ECO:0000256" key="1">
    <source>
        <dbReference type="ARBA" id="ARBA00004167"/>
    </source>
</evidence>
<evidence type="ECO:0000256" key="8">
    <source>
        <dbReference type="ARBA" id="ARBA00067185"/>
    </source>
</evidence>
<keyword evidence="6" id="KW-1133">Transmembrane helix</keyword>
<proteinExistence type="inferred from homology"/>
<evidence type="ECO:0000256" key="4">
    <source>
        <dbReference type="ARBA" id="ARBA00022741"/>
    </source>
</evidence>
<dbReference type="CDD" id="cd00009">
    <property type="entry name" value="AAA"/>
    <property type="match status" value="1"/>
</dbReference>
<feature type="domain" description="AAA+ ATPase" evidence="11">
    <location>
        <begin position="820"/>
        <end position="983"/>
    </location>
</feature>
<dbReference type="EMBL" id="JAATJU010023844">
    <property type="protein sequence ID" value="KAH0506905.1"/>
    <property type="molecule type" value="Genomic_DNA"/>
</dbReference>
<sequence>MLAEPKYPGQLGRWDLYYGAPWGATQLAKTRVAARNLSVAAAFSRDLLAAGPQRRAEVGGVGRRKRLCGGDLATLEAAGERGSGGPRGGTVERASGAPSASSTASGERGGDGVHSRAAAGASAMFAGLQDLGVANGEDLKETLTNCTEPLKAIEQFQTENGVLLPSLQSALPFLDLHGTPRLEFHQSVFDELRDKLLERVSAIASEGKAEERYKKLEDLLEKSFSLVKMPSLQPVVMCVMKHLPKVPEKKLKLVMADKELYRACAVEVKRQIWQDNQALFGDEVSPLLKQYILEKESALFSTELSVLHNFFSPSPKTRRQGEVVQKLTQMVGKNVKLYDMVLQFLRTLFLRTRNVHYCTLRAELLMSLHDLDVSDICTVDPCHKFTWCLDACIRERFVDSKRARELQGFLDGVKKGQEQVLGDLSMILCDPFAINTLSLSTIRHLQELVSQETLPRDSPDLLLLLRLLALGQGAWDLIDSQVFKEPKMEAELITKFLPMLMSFVVDDYTFNVDQKLPAEEKAPVTYPNTLPESFTKFLQEQRMACEVGLYYVLHITKQRNKNALLRLLPGLEGSQQPDKVYNTPTPPPHFLKAWAFSGRTQEICMHWGPPAEQWLPGHPGEARPEVGGDLHAQYSSYAMDRGQTSLEPQAKGPCVIAPVRAVLRLRRRVCVLRKRRLLQLGTEPDTGTGALGSSGSSGALRADLDQPKFFTFDSLTELSSRTPRKKRRRRSRVVLYPETSRKYRPRTERQSRAQRCLLLLVAIVGFQVLNAIENLDDNAQRYDLDGLEKALRRSVFGQPAAVGRIMALLRDYLATHVHSHPLLLALHGPSGVGKSHVGRLLARHFQAVLEDGALVLQYHARHHCPELRPVQDCRKELAQRVADVVAQAEAEEKTPLLVLDEAELLPPALLDELHGLLQPQRSHHFHNAIYVLLSGAGGVEITQFVLRNASRMLPPHLHSAGNTQTEEELHSSLRELLAREHPLWNTAAIVPFLLLDKPDVVNCFREEMAGEGFFPEQALAEQLAEQLSYYQVAGHEFAITGCKQVVAKVNLLQHKPAKAEP</sequence>
<dbReference type="AlphaFoldDB" id="A0A8J6KQ52"/>
<name>A0A8J6KQ52_MICOH</name>
<comment type="similarity">
    <text evidence="2">Belongs to the ClpA/ClpB family. Torsin subfamily.</text>
</comment>
<evidence type="ECO:0000256" key="6">
    <source>
        <dbReference type="ARBA" id="ARBA00022989"/>
    </source>
</evidence>
<protein>
    <recommendedName>
        <fullName evidence="8">Torsin-4A</fullName>
    </recommendedName>
    <alternativeName>
        <fullName evidence="9">Torsin family 4 member A</fullName>
    </alternativeName>
</protein>
<keyword evidence="12" id="KW-0251">Elongation factor</keyword>
<dbReference type="InterPro" id="IPR010448">
    <property type="entry name" value="Torsin"/>
</dbReference>
<evidence type="ECO:0000313" key="12">
    <source>
        <dbReference type="EMBL" id="KAH0506905.1"/>
    </source>
</evidence>
<evidence type="ECO:0000256" key="9">
    <source>
        <dbReference type="ARBA" id="ARBA00082058"/>
    </source>
</evidence>
<keyword evidence="12" id="KW-0648">Protein biosynthesis</keyword>
<dbReference type="GO" id="GO:0016020">
    <property type="term" value="C:membrane"/>
    <property type="evidence" value="ECO:0007669"/>
    <property type="project" value="UniProtKB-SubCell"/>
</dbReference>
<dbReference type="PANTHER" id="PTHR13503:SF3">
    <property type="entry name" value="NEGATIVE ELONGATION FACTOR B"/>
    <property type="match status" value="1"/>
</dbReference>
<dbReference type="GO" id="GO:0005737">
    <property type="term" value="C:cytoplasm"/>
    <property type="evidence" value="ECO:0007669"/>
    <property type="project" value="UniProtKB-ARBA"/>
</dbReference>
<dbReference type="InterPro" id="IPR027417">
    <property type="entry name" value="P-loop_NTPase"/>
</dbReference>
<keyword evidence="5" id="KW-0067">ATP-binding</keyword>
<evidence type="ECO:0000256" key="3">
    <source>
        <dbReference type="ARBA" id="ARBA00022692"/>
    </source>
</evidence>
<dbReference type="InterPro" id="IPR010405">
    <property type="entry name" value="COBRA1"/>
</dbReference>
<dbReference type="GO" id="GO:0003746">
    <property type="term" value="F:translation elongation factor activity"/>
    <property type="evidence" value="ECO:0007669"/>
    <property type="project" value="UniProtKB-KW"/>
</dbReference>
<comment type="subcellular location">
    <subcellularLocation>
        <location evidence="1">Membrane</location>
        <topology evidence="1">Single-pass membrane protein</topology>
    </subcellularLocation>
</comment>
<dbReference type="GO" id="GO:0032021">
    <property type="term" value="C:NELF complex"/>
    <property type="evidence" value="ECO:0007669"/>
    <property type="project" value="TreeGrafter"/>
</dbReference>
<evidence type="ECO:0000313" key="13">
    <source>
        <dbReference type="Proteomes" id="UP000710432"/>
    </source>
</evidence>
<feature type="compositionally biased region" description="Low complexity" evidence="10">
    <location>
        <begin position="94"/>
        <end position="106"/>
    </location>
</feature>
<dbReference type="Pfam" id="PF06309">
    <property type="entry name" value="Torsin"/>
    <property type="match status" value="1"/>
</dbReference>
<dbReference type="SMART" id="SM00382">
    <property type="entry name" value="AAA"/>
    <property type="match status" value="1"/>
</dbReference>
<organism evidence="12 13">
    <name type="scientific">Microtus ochrogaster</name>
    <name type="common">Prairie vole</name>
    <dbReference type="NCBI Taxonomy" id="79684"/>
    <lineage>
        <taxon>Eukaryota</taxon>
        <taxon>Metazoa</taxon>
        <taxon>Chordata</taxon>
        <taxon>Craniata</taxon>
        <taxon>Vertebrata</taxon>
        <taxon>Euteleostomi</taxon>
        <taxon>Mammalia</taxon>
        <taxon>Eutheria</taxon>
        <taxon>Euarchontoglires</taxon>
        <taxon>Glires</taxon>
        <taxon>Rodentia</taxon>
        <taxon>Myomorpha</taxon>
        <taxon>Muroidea</taxon>
        <taxon>Cricetidae</taxon>
        <taxon>Arvicolinae</taxon>
        <taxon>Microtus</taxon>
    </lineage>
</organism>
<evidence type="ECO:0000256" key="2">
    <source>
        <dbReference type="ARBA" id="ARBA00006235"/>
    </source>
</evidence>
<keyword evidence="3" id="KW-0812">Transmembrane</keyword>
<dbReference type="GO" id="GO:0012505">
    <property type="term" value="C:endomembrane system"/>
    <property type="evidence" value="ECO:0007669"/>
    <property type="project" value="UniProtKB-ARBA"/>
</dbReference>
<feature type="region of interest" description="Disordered" evidence="10">
    <location>
        <begin position="77"/>
        <end position="115"/>
    </location>
</feature>
<dbReference type="SUPFAM" id="SSF52540">
    <property type="entry name" value="P-loop containing nucleoside triphosphate hydrolases"/>
    <property type="match status" value="1"/>
</dbReference>
<dbReference type="GO" id="GO:0005524">
    <property type="term" value="F:ATP binding"/>
    <property type="evidence" value="ECO:0007669"/>
    <property type="project" value="UniProtKB-KW"/>
</dbReference>
<reference evidence="12" key="1">
    <citation type="submission" date="2020-03" db="EMBL/GenBank/DDBJ databases">
        <title>Studies in the Genomics of Life Span.</title>
        <authorList>
            <person name="Glass D."/>
        </authorList>
    </citation>
    <scope>NUCLEOTIDE SEQUENCE</scope>
    <source>
        <strain evidence="12">LTLLF</strain>
        <tissue evidence="12">Muscle</tissue>
    </source>
</reference>
<dbReference type="Gene3D" id="3.40.50.300">
    <property type="entry name" value="P-loop containing nucleotide triphosphate hydrolases"/>
    <property type="match status" value="1"/>
</dbReference>
<accession>A0A8J6KQ52</accession>
<dbReference type="GO" id="GO:0016887">
    <property type="term" value="F:ATP hydrolysis activity"/>
    <property type="evidence" value="ECO:0007669"/>
    <property type="project" value="InterPro"/>
</dbReference>
<dbReference type="InterPro" id="IPR003593">
    <property type="entry name" value="AAA+_ATPase"/>
</dbReference>